<evidence type="ECO:0000256" key="6">
    <source>
        <dbReference type="SAM" id="MobiDB-lite"/>
    </source>
</evidence>
<dbReference type="Proteomes" id="UP000827092">
    <property type="component" value="Unassembled WGS sequence"/>
</dbReference>
<evidence type="ECO:0000313" key="10">
    <source>
        <dbReference type="Proteomes" id="UP000827092"/>
    </source>
</evidence>
<proteinExistence type="predicted"/>
<feature type="compositionally biased region" description="Polar residues" evidence="6">
    <location>
        <begin position="258"/>
        <end position="275"/>
    </location>
</feature>
<feature type="domain" description="Ubiquitin-like" evidence="7">
    <location>
        <begin position="6"/>
        <end position="81"/>
    </location>
</feature>
<feature type="domain" description="AN1-type" evidence="8">
    <location>
        <begin position="487"/>
        <end position="534"/>
    </location>
</feature>
<keyword evidence="10" id="KW-1185">Reference proteome</keyword>
<accession>A0AAV6UGN3</accession>
<dbReference type="InterPro" id="IPR000058">
    <property type="entry name" value="Znf_AN1"/>
</dbReference>
<evidence type="ECO:0000256" key="1">
    <source>
        <dbReference type="ARBA" id="ARBA00022723"/>
    </source>
</evidence>
<feature type="coiled-coil region" evidence="5">
    <location>
        <begin position="163"/>
        <end position="190"/>
    </location>
</feature>
<protein>
    <recommendedName>
        <fullName evidence="11">AN1-type zinc finger protein 4</fullName>
    </recommendedName>
</protein>
<keyword evidence="2 4" id="KW-0863">Zinc-finger</keyword>
<dbReference type="InterPro" id="IPR029071">
    <property type="entry name" value="Ubiquitin-like_domsf"/>
</dbReference>
<dbReference type="GO" id="GO:0008270">
    <property type="term" value="F:zinc ion binding"/>
    <property type="evidence" value="ECO:0007669"/>
    <property type="project" value="UniProtKB-KW"/>
</dbReference>
<dbReference type="PROSITE" id="PS51039">
    <property type="entry name" value="ZF_AN1"/>
    <property type="match status" value="1"/>
</dbReference>
<feature type="region of interest" description="Disordered" evidence="6">
    <location>
        <begin position="359"/>
        <end position="399"/>
    </location>
</feature>
<dbReference type="SUPFAM" id="SSF54236">
    <property type="entry name" value="Ubiquitin-like"/>
    <property type="match status" value="1"/>
</dbReference>
<dbReference type="Gene3D" id="3.10.20.90">
    <property type="entry name" value="Phosphatidylinositol 3-kinase Catalytic Subunit, Chain A, domain 1"/>
    <property type="match status" value="1"/>
</dbReference>
<dbReference type="PROSITE" id="PS50053">
    <property type="entry name" value="UBIQUITIN_2"/>
    <property type="match status" value="1"/>
</dbReference>
<evidence type="ECO:0000259" key="8">
    <source>
        <dbReference type="PROSITE" id="PS51039"/>
    </source>
</evidence>
<evidence type="ECO:0000256" key="3">
    <source>
        <dbReference type="ARBA" id="ARBA00022833"/>
    </source>
</evidence>
<organism evidence="9 10">
    <name type="scientific">Oedothorax gibbosus</name>
    <dbReference type="NCBI Taxonomy" id="931172"/>
    <lineage>
        <taxon>Eukaryota</taxon>
        <taxon>Metazoa</taxon>
        <taxon>Ecdysozoa</taxon>
        <taxon>Arthropoda</taxon>
        <taxon>Chelicerata</taxon>
        <taxon>Arachnida</taxon>
        <taxon>Araneae</taxon>
        <taxon>Araneomorphae</taxon>
        <taxon>Entelegynae</taxon>
        <taxon>Araneoidea</taxon>
        <taxon>Linyphiidae</taxon>
        <taxon>Erigoninae</taxon>
        <taxon>Oedothorax</taxon>
    </lineage>
</organism>
<dbReference type="PANTHER" id="PTHR46728">
    <property type="entry name" value="AN1-TYPE ZINC FINGER PROTEIN 4"/>
    <property type="match status" value="1"/>
</dbReference>
<dbReference type="InterPro" id="IPR019956">
    <property type="entry name" value="Ubiquitin_dom"/>
</dbReference>
<feature type="compositionally biased region" description="Basic and acidic residues" evidence="6">
    <location>
        <begin position="367"/>
        <end position="379"/>
    </location>
</feature>
<evidence type="ECO:0000313" key="9">
    <source>
        <dbReference type="EMBL" id="KAG8183310.1"/>
    </source>
</evidence>
<dbReference type="SUPFAM" id="SSF118310">
    <property type="entry name" value="AN1-like Zinc finger"/>
    <property type="match status" value="1"/>
</dbReference>
<dbReference type="SMART" id="SM00154">
    <property type="entry name" value="ZnF_AN1"/>
    <property type="match status" value="1"/>
</dbReference>
<dbReference type="InterPro" id="IPR035896">
    <property type="entry name" value="AN1-like_Znf"/>
</dbReference>
<dbReference type="Pfam" id="PF00240">
    <property type="entry name" value="ubiquitin"/>
    <property type="match status" value="1"/>
</dbReference>
<feature type="compositionally biased region" description="Polar residues" evidence="6">
    <location>
        <begin position="221"/>
        <end position="232"/>
    </location>
</feature>
<dbReference type="InterPro" id="IPR000626">
    <property type="entry name" value="Ubiquitin-like_dom"/>
</dbReference>
<dbReference type="Pfam" id="PF01428">
    <property type="entry name" value="zf-AN1"/>
    <property type="match status" value="1"/>
</dbReference>
<comment type="caution">
    <text evidence="9">The sequence shown here is derived from an EMBL/GenBank/DDBJ whole genome shotgun (WGS) entry which is preliminary data.</text>
</comment>
<dbReference type="EMBL" id="JAFNEN010000423">
    <property type="protein sequence ID" value="KAG8183310.1"/>
    <property type="molecule type" value="Genomic_DNA"/>
</dbReference>
<sequence>MAESRMELFIETLTGTAFELSCSPLETIVSIKAKIQYSEGIPVSQQHLIWKSQELNDDLCLQDYSINDGATLKLVLGMRGGPINTRQVSDTRKLRDLAEYVERSSETAGSGGRPLTVLVFHDGDKVHMYTLMERGDCTVSSPLSGTISETSSVASIKNVEDLDQEVAKENEVTREKVAQLQEQLRALNINKHKKLPSAAAQQAQREEFHLPPLQRMDQPVQPKQYSHNNHAQPKTGKARKDHPTSSKSKVPPERKEACTSTGSQVHPSSQSHRTTTTTLDYISSNISSFSLDSSESSRSTFLPYLSAAQGATGQKGEGSHAVAVNRGLGSIVKYDPSRMKRCPGTSQALSTRRFVDLEDWLQNRPKTSPEKSTKGDKTKDRTKKRIRHGAQNPLSLSEGNSSLLMRMLQHDVSFDPPISTAASESKGSSTSALGTLVAGDVKTLKSFSLQDSDIPSNMQSTKAILNPNEDVLRPYSAKKLPLIKAKKKSYKRCSLCSKKTGLATSFTCRCGKNFCASHRYAELHHCSYDYKTEGRRLLQMNNPVVTASKLPKI</sequence>
<feature type="region of interest" description="Disordered" evidence="6">
    <location>
        <begin position="218"/>
        <end position="275"/>
    </location>
</feature>
<evidence type="ECO:0008006" key="11">
    <source>
        <dbReference type="Google" id="ProtNLM"/>
    </source>
</evidence>
<dbReference type="InterPro" id="IPR053061">
    <property type="entry name" value="AN1-type_zinc_finger"/>
</dbReference>
<name>A0AAV6UGN3_9ARAC</name>
<evidence type="ECO:0000256" key="5">
    <source>
        <dbReference type="SAM" id="Coils"/>
    </source>
</evidence>
<gene>
    <name evidence="9" type="ORF">JTE90_026010</name>
</gene>
<keyword evidence="5" id="KW-0175">Coiled coil</keyword>
<evidence type="ECO:0000259" key="7">
    <source>
        <dbReference type="PROSITE" id="PS50053"/>
    </source>
</evidence>
<dbReference type="PANTHER" id="PTHR46728:SF1">
    <property type="entry name" value="AN1-TYPE ZINC FINGER PROTEIN 4"/>
    <property type="match status" value="1"/>
</dbReference>
<keyword evidence="1" id="KW-0479">Metal-binding</keyword>
<evidence type="ECO:0000256" key="2">
    <source>
        <dbReference type="ARBA" id="ARBA00022771"/>
    </source>
</evidence>
<dbReference type="Gene3D" id="4.10.1110.10">
    <property type="entry name" value="AN1-like Zinc finger"/>
    <property type="match status" value="1"/>
</dbReference>
<keyword evidence="3" id="KW-0862">Zinc</keyword>
<dbReference type="AlphaFoldDB" id="A0AAV6UGN3"/>
<dbReference type="CDD" id="cd01802">
    <property type="entry name" value="Ubl_ZFAND4"/>
    <property type="match status" value="1"/>
</dbReference>
<dbReference type="SMART" id="SM00213">
    <property type="entry name" value="UBQ"/>
    <property type="match status" value="1"/>
</dbReference>
<dbReference type="PRINTS" id="PR00348">
    <property type="entry name" value="UBIQUITIN"/>
</dbReference>
<evidence type="ECO:0000256" key="4">
    <source>
        <dbReference type="PROSITE-ProRule" id="PRU00449"/>
    </source>
</evidence>
<reference evidence="9 10" key="1">
    <citation type="journal article" date="2022" name="Nat. Ecol. Evol.">
        <title>A masculinizing supergene underlies an exaggerated male reproductive morph in a spider.</title>
        <authorList>
            <person name="Hendrickx F."/>
            <person name="De Corte Z."/>
            <person name="Sonet G."/>
            <person name="Van Belleghem S.M."/>
            <person name="Kostlbacher S."/>
            <person name="Vangestel C."/>
        </authorList>
    </citation>
    <scope>NUCLEOTIDE SEQUENCE [LARGE SCALE GENOMIC DNA]</scope>
    <source>
        <strain evidence="9">W744_W776</strain>
    </source>
</reference>